<dbReference type="GO" id="GO:0004497">
    <property type="term" value="F:monooxygenase activity"/>
    <property type="evidence" value="ECO:0007669"/>
    <property type="project" value="UniProtKB-KW"/>
</dbReference>
<dbReference type="PRINTS" id="PR00463">
    <property type="entry name" value="EP450I"/>
</dbReference>
<sequence>MSLTDIVVAAFLIGVAYLWRQRSLFQSRSRGYPLPPGPKPLPLIGNLFDIPHHHPWKKFMEWKEPYGDLVHVEALGTRTLILNSIEATNELLLKRAARYSDRPTLVMVGELMHLEKSSPLLQYGSALRQHRKLYHLAMGPETVKNYLRAQEDAVALLVESFLHNPKDFWNQTRLTAGRIIMSAVYGISATTPVDEYLSDADKIMKIAGEGTLPGAHIVDMIPSLKYIPSWFPFNNIQKLAREGRTMAYRTIDKPYEFVRQQMKQGIDRPSCTAEFIHAYESELGGLDPESEGLIKWGSGSLYAPGSETTYSVTLSFIHAMALFPNVQEKIQTEIDSVIGSHRLPNISDRANLPYVCAAIKEALRWNPVAPLSVPRRTSKDDYYNGYFIPADTVVLPNVWGISRDKLSGIPPEKFAPERFMTGSQSTDAIDPYSYVFGFARRECPGRYLAENSLFLIISWLMATVSVCKVKNAKGVEEFVEPTYITALISHPKPFEVDFKHRSRELELLIEHRVAEID</sequence>
<evidence type="ECO:0000256" key="7">
    <source>
        <dbReference type="ARBA" id="ARBA00023004"/>
    </source>
</evidence>
<evidence type="ECO:0000256" key="1">
    <source>
        <dbReference type="ARBA" id="ARBA00001971"/>
    </source>
</evidence>
<dbReference type="SUPFAM" id="SSF48264">
    <property type="entry name" value="Cytochrome P450"/>
    <property type="match status" value="1"/>
</dbReference>
<dbReference type="Proteomes" id="UP000054270">
    <property type="component" value="Unassembled WGS sequence"/>
</dbReference>
<evidence type="ECO:0000256" key="8">
    <source>
        <dbReference type="ARBA" id="ARBA00023033"/>
    </source>
</evidence>
<dbReference type="InterPro" id="IPR002401">
    <property type="entry name" value="Cyt_P450_E_grp-I"/>
</dbReference>
<gene>
    <name evidence="10" type="ORF">HYPSUDRAFT_219350</name>
</gene>
<dbReference type="PANTHER" id="PTHR46300">
    <property type="entry name" value="P450, PUTATIVE (EUROFUNG)-RELATED-RELATED"/>
    <property type="match status" value="1"/>
</dbReference>
<proteinExistence type="inferred from homology"/>
<dbReference type="STRING" id="945553.A0A0D2P8P9"/>
<dbReference type="AlphaFoldDB" id="A0A0D2P8P9"/>
<keyword evidence="7 9" id="KW-0408">Iron</keyword>
<dbReference type="Gene3D" id="1.10.630.10">
    <property type="entry name" value="Cytochrome P450"/>
    <property type="match status" value="1"/>
</dbReference>
<dbReference type="CDD" id="cd11065">
    <property type="entry name" value="CYP64-like"/>
    <property type="match status" value="1"/>
</dbReference>
<organism evidence="10 11">
    <name type="scientific">Hypholoma sublateritium (strain FD-334 SS-4)</name>
    <dbReference type="NCBI Taxonomy" id="945553"/>
    <lineage>
        <taxon>Eukaryota</taxon>
        <taxon>Fungi</taxon>
        <taxon>Dikarya</taxon>
        <taxon>Basidiomycota</taxon>
        <taxon>Agaricomycotina</taxon>
        <taxon>Agaricomycetes</taxon>
        <taxon>Agaricomycetidae</taxon>
        <taxon>Agaricales</taxon>
        <taxon>Agaricineae</taxon>
        <taxon>Strophariaceae</taxon>
        <taxon>Hypholoma</taxon>
    </lineage>
</organism>
<dbReference type="InterPro" id="IPR050364">
    <property type="entry name" value="Cytochrome_P450_fung"/>
</dbReference>
<comment type="cofactor">
    <cofactor evidence="1 9">
        <name>heme</name>
        <dbReference type="ChEBI" id="CHEBI:30413"/>
    </cofactor>
</comment>
<dbReference type="InterPro" id="IPR036396">
    <property type="entry name" value="Cyt_P450_sf"/>
</dbReference>
<evidence type="ECO:0000313" key="10">
    <source>
        <dbReference type="EMBL" id="KJA16690.1"/>
    </source>
</evidence>
<accession>A0A0D2P8P9</accession>
<keyword evidence="5 9" id="KW-0479">Metal-binding</keyword>
<dbReference type="GO" id="GO:0005506">
    <property type="term" value="F:iron ion binding"/>
    <property type="evidence" value="ECO:0007669"/>
    <property type="project" value="InterPro"/>
</dbReference>
<evidence type="ECO:0000256" key="9">
    <source>
        <dbReference type="PIRSR" id="PIRSR602401-1"/>
    </source>
</evidence>
<dbReference type="PANTHER" id="PTHR46300:SF7">
    <property type="entry name" value="P450, PUTATIVE (EUROFUNG)-RELATED"/>
    <property type="match status" value="1"/>
</dbReference>
<keyword evidence="11" id="KW-1185">Reference proteome</keyword>
<evidence type="ECO:0000256" key="5">
    <source>
        <dbReference type="ARBA" id="ARBA00022723"/>
    </source>
</evidence>
<dbReference type="Pfam" id="PF00067">
    <property type="entry name" value="p450"/>
    <property type="match status" value="1"/>
</dbReference>
<evidence type="ECO:0000256" key="3">
    <source>
        <dbReference type="ARBA" id="ARBA00010617"/>
    </source>
</evidence>
<comment type="pathway">
    <text evidence="2">Secondary metabolite biosynthesis.</text>
</comment>
<comment type="similarity">
    <text evidence="3">Belongs to the cytochrome P450 family.</text>
</comment>
<reference evidence="11" key="1">
    <citation type="submission" date="2014-04" db="EMBL/GenBank/DDBJ databases">
        <title>Evolutionary Origins and Diversification of the Mycorrhizal Mutualists.</title>
        <authorList>
            <consortium name="DOE Joint Genome Institute"/>
            <consortium name="Mycorrhizal Genomics Consortium"/>
            <person name="Kohler A."/>
            <person name="Kuo A."/>
            <person name="Nagy L.G."/>
            <person name="Floudas D."/>
            <person name="Copeland A."/>
            <person name="Barry K.W."/>
            <person name="Cichocki N."/>
            <person name="Veneault-Fourrey C."/>
            <person name="LaButti K."/>
            <person name="Lindquist E.A."/>
            <person name="Lipzen A."/>
            <person name="Lundell T."/>
            <person name="Morin E."/>
            <person name="Murat C."/>
            <person name="Riley R."/>
            <person name="Ohm R."/>
            <person name="Sun H."/>
            <person name="Tunlid A."/>
            <person name="Henrissat B."/>
            <person name="Grigoriev I.V."/>
            <person name="Hibbett D.S."/>
            <person name="Martin F."/>
        </authorList>
    </citation>
    <scope>NUCLEOTIDE SEQUENCE [LARGE SCALE GENOMIC DNA]</scope>
    <source>
        <strain evidence="11">FD-334 SS-4</strain>
    </source>
</reference>
<dbReference type="GO" id="GO:0016705">
    <property type="term" value="F:oxidoreductase activity, acting on paired donors, with incorporation or reduction of molecular oxygen"/>
    <property type="evidence" value="ECO:0007669"/>
    <property type="project" value="InterPro"/>
</dbReference>
<keyword evidence="6" id="KW-0560">Oxidoreductase</keyword>
<feature type="binding site" description="axial binding residue" evidence="9">
    <location>
        <position position="443"/>
    </location>
    <ligand>
        <name>heme</name>
        <dbReference type="ChEBI" id="CHEBI:30413"/>
    </ligand>
    <ligandPart>
        <name>Fe</name>
        <dbReference type="ChEBI" id="CHEBI:18248"/>
    </ligandPart>
</feature>
<dbReference type="OMA" id="CCAREEP"/>
<keyword evidence="8" id="KW-0503">Monooxygenase</keyword>
<evidence type="ECO:0000256" key="6">
    <source>
        <dbReference type="ARBA" id="ARBA00023002"/>
    </source>
</evidence>
<evidence type="ECO:0000256" key="2">
    <source>
        <dbReference type="ARBA" id="ARBA00005179"/>
    </source>
</evidence>
<evidence type="ECO:0000256" key="4">
    <source>
        <dbReference type="ARBA" id="ARBA00022617"/>
    </source>
</evidence>
<dbReference type="InterPro" id="IPR001128">
    <property type="entry name" value="Cyt_P450"/>
</dbReference>
<keyword evidence="4 9" id="KW-0349">Heme</keyword>
<evidence type="ECO:0000313" key="11">
    <source>
        <dbReference type="Proteomes" id="UP000054270"/>
    </source>
</evidence>
<protein>
    <recommendedName>
        <fullName evidence="12">Cytochrome P450</fullName>
    </recommendedName>
</protein>
<dbReference type="EMBL" id="KN817617">
    <property type="protein sequence ID" value="KJA16690.1"/>
    <property type="molecule type" value="Genomic_DNA"/>
</dbReference>
<evidence type="ECO:0008006" key="12">
    <source>
        <dbReference type="Google" id="ProtNLM"/>
    </source>
</evidence>
<name>A0A0D2P8P9_HYPSF</name>
<dbReference type="OrthoDB" id="2789670at2759"/>
<dbReference type="GO" id="GO:0020037">
    <property type="term" value="F:heme binding"/>
    <property type="evidence" value="ECO:0007669"/>
    <property type="project" value="InterPro"/>
</dbReference>